<keyword evidence="11 13" id="KW-0472">Membrane</keyword>
<dbReference type="InterPro" id="IPR016174">
    <property type="entry name" value="Di-haem_cyt_TM"/>
</dbReference>
<dbReference type="EMBL" id="UHIA01000004">
    <property type="protein sequence ID" value="SUO96974.1"/>
    <property type="molecule type" value="Genomic_DNA"/>
</dbReference>
<evidence type="ECO:0000256" key="8">
    <source>
        <dbReference type="ARBA" id="ARBA00022982"/>
    </source>
</evidence>
<feature type="transmembrane region" description="Helical" evidence="13">
    <location>
        <begin position="53"/>
        <end position="71"/>
    </location>
</feature>
<evidence type="ECO:0000256" key="12">
    <source>
        <dbReference type="ARBA" id="ARBA00037975"/>
    </source>
</evidence>
<evidence type="ECO:0000256" key="9">
    <source>
        <dbReference type="ARBA" id="ARBA00022989"/>
    </source>
</evidence>
<dbReference type="SUPFAM" id="SSF81342">
    <property type="entry name" value="Transmembrane di-heme cytochromes"/>
    <property type="match status" value="1"/>
</dbReference>
<evidence type="ECO:0000256" key="4">
    <source>
        <dbReference type="ARBA" id="ARBA00022475"/>
    </source>
</evidence>
<evidence type="ECO:0000313" key="16">
    <source>
        <dbReference type="Proteomes" id="UP000254575"/>
    </source>
</evidence>
<protein>
    <submittedName>
        <fullName evidence="15">Cytochrome b561 homolog 2</fullName>
    </submittedName>
</protein>
<dbReference type="PANTHER" id="PTHR30529:SF1">
    <property type="entry name" value="CYTOCHROME B561 HOMOLOG 2"/>
    <property type="match status" value="1"/>
</dbReference>
<dbReference type="GO" id="GO:0009055">
    <property type="term" value="F:electron transfer activity"/>
    <property type="evidence" value="ECO:0007669"/>
    <property type="project" value="InterPro"/>
</dbReference>
<keyword evidence="7" id="KW-0479">Metal-binding</keyword>
<evidence type="ECO:0000256" key="10">
    <source>
        <dbReference type="ARBA" id="ARBA00023004"/>
    </source>
</evidence>
<keyword evidence="5" id="KW-0349">Heme</keyword>
<dbReference type="PANTHER" id="PTHR30529">
    <property type="entry name" value="CYTOCHROME B561"/>
    <property type="match status" value="1"/>
</dbReference>
<dbReference type="Pfam" id="PF01292">
    <property type="entry name" value="Ni_hydr_CYTB"/>
    <property type="match status" value="1"/>
</dbReference>
<feature type="transmembrane region" description="Helical" evidence="13">
    <location>
        <begin position="83"/>
        <end position="104"/>
    </location>
</feature>
<evidence type="ECO:0000256" key="5">
    <source>
        <dbReference type="ARBA" id="ARBA00022617"/>
    </source>
</evidence>
<evidence type="ECO:0000256" key="1">
    <source>
        <dbReference type="ARBA" id="ARBA00001970"/>
    </source>
</evidence>
<accession>A0A380MXP8</accession>
<gene>
    <name evidence="15" type="primary">yceJ_2</name>
    <name evidence="15" type="ORF">NCTC10717_01279</name>
</gene>
<dbReference type="RefSeq" id="WP_218564571.1">
    <property type="nucleotide sequence ID" value="NZ_UHIA01000004.1"/>
</dbReference>
<keyword evidence="4" id="KW-1003">Cell membrane</keyword>
<dbReference type="GO" id="GO:0046872">
    <property type="term" value="F:metal ion binding"/>
    <property type="evidence" value="ECO:0007669"/>
    <property type="project" value="UniProtKB-KW"/>
</dbReference>
<dbReference type="GO" id="GO:0020037">
    <property type="term" value="F:heme binding"/>
    <property type="evidence" value="ECO:0007669"/>
    <property type="project" value="TreeGrafter"/>
</dbReference>
<name>A0A380MXP8_9GAMM</name>
<evidence type="ECO:0000256" key="3">
    <source>
        <dbReference type="ARBA" id="ARBA00022448"/>
    </source>
</evidence>
<dbReference type="InterPro" id="IPR052168">
    <property type="entry name" value="Cytochrome_b561_oxidase"/>
</dbReference>
<feature type="transmembrane region" description="Helical" evidence="13">
    <location>
        <begin position="12"/>
        <end position="33"/>
    </location>
</feature>
<evidence type="ECO:0000256" key="7">
    <source>
        <dbReference type="ARBA" id="ARBA00022723"/>
    </source>
</evidence>
<evidence type="ECO:0000259" key="14">
    <source>
        <dbReference type="Pfam" id="PF01292"/>
    </source>
</evidence>
<keyword evidence="3" id="KW-0813">Transport</keyword>
<organism evidence="15 16">
    <name type="scientific">Suttonella indologenes</name>
    <dbReference type="NCBI Taxonomy" id="13276"/>
    <lineage>
        <taxon>Bacteria</taxon>
        <taxon>Pseudomonadati</taxon>
        <taxon>Pseudomonadota</taxon>
        <taxon>Gammaproteobacteria</taxon>
        <taxon>Cardiobacteriales</taxon>
        <taxon>Cardiobacteriaceae</taxon>
        <taxon>Suttonella</taxon>
    </lineage>
</organism>
<comment type="subcellular location">
    <subcellularLocation>
        <location evidence="2">Cell membrane</location>
        <topology evidence="2">Multi-pass membrane protein</topology>
    </subcellularLocation>
</comment>
<comment type="cofactor">
    <cofactor evidence="1">
        <name>heme b</name>
        <dbReference type="ChEBI" id="CHEBI:60344"/>
    </cofactor>
</comment>
<keyword evidence="16" id="KW-1185">Reference proteome</keyword>
<keyword evidence="9 13" id="KW-1133">Transmembrane helix</keyword>
<reference evidence="15 16" key="1">
    <citation type="submission" date="2018-06" db="EMBL/GenBank/DDBJ databases">
        <authorList>
            <consortium name="Pathogen Informatics"/>
            <person name="Doyle S."/>
        </authorList>
    </citation>
    <scope>NUCLEOTIDE SEQUENCE [LARGE SCALE GENOMIC DNA]</scope>
    <source>
        <strain evidence="15 16">NCTC10717</strain>
    </source>
</reference>
<dbReference type="AlphaFoldDB" id="A0A380MXP8"/>
<dbReference type="Gene3D" id="1.20.950.20">
    <property type="entry name" value="Transmembrane di-heme cytochromes, Chain C"/>
    <property type="match status" value="1"/>
</dbReference>
<sequence>MMQSDNLHRYGTISRVLHWLMALGFGFMLFISLSLTFAGEAEWTNGFRNYHKIMGYFLMILVIVRVLWALFNSGKRPSAHSTAAHLGHLALYAVMIAVPLVGLLRQYGAARGALTIGDITLLPAAPERVDWLVKLGSQWHNLLAWTLFALATGHIVMVIVHRIKGDDVLPRMLGNKARH</sequence>
<feature type="domain" description="Cytochrome b561 bacterial/Ni-hydrogenase" evidence="14">
    <location>
        <begin position="9"/>
        <end position="174"/>
    </location>
</feature>
<evidence type="ECO:0000256" key="11">
    <source>
        <dbReference type="ARBA" id="ARBA00023136"/>
    </source>
</evidence>
<proteinExistence type="inferred from homology"/>
<keyword evidence="8" id="KW-0249">Electron transport</keyword>
<evidence type="ECO:0000256" key="2">
    <source>
        <dbReference type="ARBA" id="ARBA00004651"/>
    </source>
</evidence>
<evidence type="ECO:0000256" key="6">
    <source>
        <dbReference type="ARBA" id="ARBA00022692"/>
    </source>
</evidence>
<evidence type="ECO:0000256" key="13">
    <source>
        <dbReference type="SAM" id="Phobius"/>
    </source>
</evidence>
<dbReference type="GO" id="GO:0022904">
    <property type="term" value="P:respiratory electron transport chain"/>
    <property type="evidence" value="ECO:0007669"/>
    <property type="project" value="InterPro"/>
</dbReference>
<dbReference type="Proteomes" id="UP000254575">
    <property type="component" value="Unassembled WGS sequence"/>
</dbReference>
<keyword evidence="6 13" id="KW-0812">Transmembrane</keyword>
<keyword evidence="10" id="KW-0408">Iron</keyword>
<dbReference type="InterPro" id="IPR011577">
    <property type="entry name" value="Cyt_b561_bac/Ni-Hgenase"/>
</dbReference>
<dbReference type="GO" id="GO:0005886">
    <property type="term" value="C:plasma membrane"/>
    <property type="evidence" value="ECO:0007669"/>
    <property type="project" value="UniProtKB-SubCell"/>
</dbReference>
<comment type="similarity">
    <text evidence="12">Belongs to the cytochrome b561 family.</text>
</comment>
<feature type="transmembrane region" description="Helical" evidence="13">
    <location>
        <begin position="142"/>
        <end position="163"/>
    </location>
</feature>
<evidence type="ECO:0000313" key="15">
    <source>
        <dbReference type="EMBL" id="SUO96974.1"/>
    </source>
</evidence>